<sequence length="124" mass="14552">MKILEQGRLRLCIIYDVFFGWVSDVAKSFSTKSICFTTCGAYGTIAYMSICLNLSHQKIDSDEFYVHGFPEHYCFHRTQLHRFLRRADGTDAWPSSSYEFRHEFEASFRERMWKPSENIDDGVA</sequence>
<gene>
    <name evidence="1" type="ORF">G2W53_022289</name>
</gene>
<protein>
    <submittedName>
        <fullName evidence="1">UDP-glycosyltransferase 92A1</fullName>
    </submittedName>
</protein>
<name>A0A834TLQ6_9FABA</name>
<comment type="caution">
    <text evidence="1">The sequence shown here is derived from an EMBL/GenBank/DDBJ whole genome shotgun (WGS) entry which is preliminary data.</text>
</comment>
<dbReference type="GO" id="GO:0016740">
    <property type="term" value="F:transferase activity"/>
    <property type="evidence" value="ECO:0007669"/>
    <property type="project" value="UniProtKB-KW"/>
</dbReference>
<keyword evidence="2" id="KW-1185">Reference proteome</keyword>
<evidence type="ECO:0000313" key="2">
    <source>
        <dbReference type="Proteomes" id="UP000634136"/>
    </source>
</evidence>
<proteinExistence type="predicted"/>
<reference evidence="1" key="1">
    <citation type="submission" date="2020-09" db="EMBL/GenBank/DDBJ databases">
        <title>Genome-Enabled Discovery of Anthraquinone Biosynthesis in Senna tora.</title>
        <authorList>
            <person name="Kang S.-H."/>
            <person name="Pandey R.P."/>
            <person name="Lee C.-M."/>
            <person name="Sim J.-S."/>
            <person name="Jeong J.-T."/>
            <person name="Choi B.-S."/>
            <person name="Jung M."/>
            <person name="Ginzburg D."/>
            <person name="Zhao K."/>
            <person name="Won S.Y."/>
            <person name="Oh T.-J."/>
            <person name="Yu Y."/>
            <person name="Kim N.-H."/>
            <person name="Lee O.R."/>
            <person name="Lee T.-H."/>
            <person name="Bashyal P."/>
            <person name="Kim T.-S."/>
            <person name="Lee W.-H."/>
            <person name="Kawkins C."/>
            <person name="Kim C.-K."/>
            <person name="Kim J.S."/>
            <person name="Ahn B.O."/>
            <person name="Rhee S.Y."/>
            <person name="Sohng J.K."/>
        </authorList>
    </citation>
    <scope>NUCLEOTIDE SEQUENCE</scope>
    <source>
        <tissue evidence="1">Leaf</tissue>
    </source>
</reference>
<dbReference type="AlphaFoldDB" id="A0A834TLQ6"/>
<dbReference type="OrthoDB" id="5835829at2759"/>
<dbReference type="Gene3D" id="3.40.50.2000">
    <property type="entry name" value="Glycogen Phosphorylase B"/>
    <property type="match status" value="1"/>
</dbReference>
<dbReference type="SUPFAM" id="SSF53756">
    <property type="entry name" value="UDP-Glycosyltransferase/glycogen phosphorylase"/>
    <property type="match status" value="1"/>
</dbReference>
<keyword evidence="1" id="KW-0808">Transferase</keyword>
<accession>A0A834TLQ6</accession>
<dbReference type="Proteomes" id="UP000634136">
    <property type="component" value="Unassembled WGS sequence"/>
</dbReference>
<evidence type="ECO:0000313" key="1">
    <source>
        <dbReference type="EMBL" id="KAF7824145.1"/>
    </source>
</evidence>
<dbReference type="EMBL" id="JAAIUW010000007">
    <property type="protein sequence ID" value="KAF7824145.1"/>
    <property type="molecule type" value="Genomic_DNA"/>
</dbReference>
<organism evidence="1 2">
    <name type="scientific">Senna tora</name>
    <dbReference type="NCBI Taxonomy" id="362788"/>
    <lineage>
        <taxon>Eukaryota</taxon>
        <taxon>Viridiplantae</taxon>
        <taxon>Streptophyta</taxon>
        <taxon>Embryophyta</taxon>
        <taxon>Tracheophyta</taxon>
        <taxon>Spermatophyta</taxon>
        <taxon>Magnoliopsida</taxon>
        <taxon>eudicotyledons</taxon>
        <taxon>Gunneridae</taxon>
        <taxon>Pentapetalae</taxon>
        <taxon>rosids</taxon>
        <taxon>fabids</taxon>
        <taxon>Fabales</taxon>
        <taxon>Fabaceae</taxon>
        <taxon>Caesalpinioideae</taxon>
        <taxon>Cassia clade</taxon>
        <taxon>Senna</taxon>
    </lineage>
</organism>